<dbReference type="GO" id="GO:0005869">
    <property type="term" value="C:dynactin complex"/>
    <property type="evidence" value="ECO:0007669"/>
    <property type="project" value="InterPro"/>
</dbReference>
<dbReference type="GO" id="GO:0007017">
    <property type="term" value="P:microtubule-based process"/>
    <property type="evidence" value="ECO:0007669"/>
    <property type="project" value="InterPro"/>
</dbReference>
<reference evidence="5" key="2">
    <citation type="submission" date="2025-08" db="UniProtKB">
        <authorList>
            <consortium name="Ensembl"/>
        </authorList>
    </citation>
    <scope>IDENTIFICATION</scope>
</reference>
<comment type="similarity">
    <text evidence="2">Belongs to the dynactin subunit 2 family.</text>
</comment>
<keyword evidence="4" id="KW-0243">Dynein</keyword>
<reference evidence="6" key="1">
    <citation type="submission" date="2018-06" db="EMBL/GenBank/DDBJ databases">
        <title>Genome assembly of Danube salmon.</title>
        <authorList>
            <person name="Macqueen D.J."/>
            <person name="Gundappa M.K."/>
        </authorList>
    </citation>
    <scope>NUCLEOTIDE SEQUENCE [LARGE SCALE GENOMIC DNA]</scope>
</reference>
<organism evidence="5 6">
    <name type="scientific">Hucho hucho</name>
    <name type="common">huchen</name>
    <dbReference type="NCBI Taxonomy" id="62062"/>
    <lineage>
        <taxon>Eukaryota</taxon>
        <taxon>Metazoa</taxon>
        <taxon>Chordata</taxon>
        <taxon>Craniata</taxon>
        <taxon>Vertebrata</taxon>
        <taxon>Euteleostomi</taxon>
        <taxon>Actinopterygii</taxon>
        <taxon>Neopterygii</taxon>
        <taxon>Teleostei</taxon>
        <taxon>Protacanthopterygii</taxon>
        <taxon>Salmoniformes</taxon>
        <taxon>Salmonidae</taxon>
        <taxon>Salmoninae</taxon>
        <taxon>Hucho</taxon>
    </lineage>
</organism>
<dbReference type="Pfam" id="PF04912">
    <property type="entry name" value="Dynamitin"/>
    <property type="match status" value="1"/>
</dbReference>
<dbReference type="PANTHER" id="PTHR15346">
    <property type="entry name" value="DYNACTIN SUBUNIT"/>
    <property type="match status" value="1"/>
</dbReference>
<name>A0A4W5RXN9_9TELE</name>
<evidence type="ECO:0000256" key="2">
    <source>
        <dbReference type="ARBA" id="ARBA00006176"/>
    </source>
</evidence>
<dbReference type="InterPro" id="IPR028133">
    <property type="entry name" value="Dynamitin"/>
</dbReference>
<dbReference type="Proteomes" id="UP000314982">
    <property type="component" value="Unassembled WGS sequence"/>
</dbReference>
<accession>A0A4W5RXN9</accession>
<comment type="subcellular location">
    <subcellularLocation>
        <location evidence="1">Cytoplasm</location>
    </subcellularLocation>
</comment>
<sequence length="387" mass="42813">HPSPNWNVYETSDLPEDDQAQFESEELCSDSVERIVVNPNAAYDKFKDKRVSTKGLDFSDCISKNKRVGYESGEYEILAEGCGVKETPQQKYQRLVNEIQELSHEVETIQATTKDSSAEERLTPVVLAQQAAQLKQQLVSAHLDTLLGPQAHINLADPDRALTKRLLTQLEAARSSRGSTSAAAKGPDGVVLYELHSRPEQEKFTDAAKMAELEKRLAELETAVGSGSDKQGPLSAGVQGGSLMDTMELLQARVSALDSATLDQVEARLQSVLGKMNEIAKHKAAVEDADTQNKVSQLYDVVQKWDAMATSLPQVVQRLMAVKELHEQAMQFGQLLTHLDTTQQMINNSLKDNGTLLSQVQMTMKENLLSVEENFAALDQRMKKFNK</sequence>
<dbReference type="GeneTree" id="ENSGT00390000003427"/>
<dbReference type="AlphaFoldDB" id="A0A4W5RXN9"/>
<proteinExistence type="inferred from homology"/>
<dbReference type="GO" id="GO:0005737">
    <property type="term" value="C:cytoplasm"/>
    <property type="evidence" value="ECO:0007669"/>
    <property type="project" value="UniProtKB-SubCell"/>
</dbReference>
<evidence type="ECO:0000256" key="3">
    <source>
        <dbReference type="ARBA" id="ARBA00022490"/>
    </source>
</evidence>
<dbReference type="Ensembl" id="ENSHHUT00000094037.1">
    <property type="protein sequence ID" value="ENSHHUP00000091223.1"/>
    <property type="gene ID" value="ENSHHUG00000052593.1"/>
</dbReference>
<evidence type="ECO:0000256" key="4">
    <source>
        <dbReference type="ARBA" id="ARBA00023017"/>
    </source>
</evidence>
<evidence type="ECO:0000256" key="1">
    <source>
        <dbReference type="ARBA" id="ARBA00004496"/>
    </source>
</evidence>
<evidence type="ECO:0000313" key="6">
    <source>
        <dbReference type="Proteomes" id="UP000314982"/>
    </source>
</evidence>
<dbReference type="GO" id="GO:0030286">
    <property type="term" value="C:dynein complex"/>
    <property type="evidence" value="ECO:0007669"/>
    <property type="project" value="UniProtKB-KW"/>
</dbReference>
<protein>
    <submittedName>
        <fullName evidence="5">Dynactin 2 (p50)</fullName>
    </submittedName>
</protein>
<keyword evidence="6" id="KW-1185">Reference proteome</keyword>
<keyword evidence="3" id="KW-0963">Cytoplasm</keyword>
<evidence type="ECO:0000313" key="5">
    <source>
        <dbReference type="Ensembl" id="ENSHHUP00000091223.1"/>
    </source>
</evidence>
<reference evidence="5" key="3">
    <citation type="submission" date="2025-09" db="UniProtKB">
        <authorList>
            <consortium name="Ensembl"/>
        </authorList>
    </citation>
    <scope>IDENTIFICATION</scope>
</reference>